<dbReference type="PANTHER" id="PTHR46018">
    <property type="entry name" value="ZINC PHOSPHODIESTERASE ELAC PROTEIN 1"/>
    <property type="match status" value="1"/>
</dbReference>
<dbReference type="Gene3D" id="3.60.15.10">
    <property type="entry name" value="Ribonuclease Z/Hydroxyacylglutathione hydrolase-like"/>
    <property type="match status" value="1"/>
</dbReference>
<feature type="domain" description="Metallo-beta-lactamase" evidence="1">
    <location>
        <begin position="38"/>
        <end position="97"/>
    </location>
</feature>
<reference evidence="2" key="1">
    <citation type="submission" date="2018-05" db="EMBL/GenBank/DDBJ databases">
        <authorList>
            <person name="Lanie J.A."/>
            <person name="Ng W.-L."/>
            <person name="Kazmierczak K.M."/>
            <person name="Andrzejewski T.M."/>
            <person name="Davidsen T.M."/>
            <person name="Wayne K.J."/>
            <person name="Tettelin H."/>
            <person name="Glass J.I."/>
            <person name="Rusch D."/>
            <person name="Podicherti R."/>
            <person name="Tsui H.-C.T."/>
            <person name="Winkler M.E."/>
        </authorList>
    </citation>
    <scope>NUCLEOTIDE SEQUENCE</scope>
    <source>
        <strain evidence="2">KNB</strain>
    </source>
</reference>
<accession>A0A2X0SJV7</accession>
<name>A0A2X0SJV7_9PROT</name>
<dbReference type="AlphaFoldDB" id="A0A2X0SJV7"/>
<gene>
    <name evidence="2" type="ORF">NITFAB_0794</name>
</gene>
<dbReference type="InterPro" id="IPR036866">
    <property type="entry name" value="RibonucZ/Hydroxyglut_hydro"/>
</dbReference>
<dbReference type="EMBL" id="LS423452">
    <property type="protein sequence ID" value="SPS05205.1"/>
    <property type="molecule type" value="Genomic_DNA"/>
</dbReference>
<feature type="domain" description="Metallo-beta-lactamase" evidence="1">
    <location>
        <begin position="240"/>
        <end position="314"/>
    </location>
</feature>
<dbReference type="PANTHER" id="PTHR46018:SF7">
    <property type="entry name" value="RIBONUCLEASE Z"/>
    <property type="match status" value="1"/>
</dbReference>
<evidence type="ECO:0000313" key="2">
    <source>
        <dbReference type="EMBL" id="SPS05205.1"/>
    </source>
</evidence>
<dbReference type="SUPFAM" id="SSF56281">
    <property type="entry name" value="Metallo-hydrolase/oxidoreductase"/>
    <property type="match status" value="1"/>
</dbReference>
<dbReference type="NCBIfam" id="NF002558">
    <property type="entry name" value="PRK02126.1"/>
    <property type="match status" value="1"/>
</dbReference>
<evidence type="ECO:0000259" key="1">
    <source>
        <dbReference type="Pfam" id="PF12706"/>
    </source>
</evidence>
<dbReference type="Pfam" id="PF12706">
    <property type="entry name" value="Lactamase_B_2"/>
    <property type="match status" value="2"/>
</dbReference>
<sequence>MHTIFRPQLVNGPAGDIALFIDCQFEKRALLFDLGDIRAWPPRKLLRIRHVFVSHTHMDHFIGFDWLLRLMLGREKTLHLYGPPGFLAQIEHKLCAYTWNLVQNYATNLTLIVTELDGSDTAKRANFCCCRTFRREHASCVPVPGNLLLHEPALQVRYALLDHGGIPCLGYALEETTHVNLWKNRLHALGLDTGPWLRDLKQAVLCNAPEQQAIQVSWCKKNAGQAHSLPLGELKSALHIVPGQKIAYITDAAWHENNRNAMVELANQADLLYIEAAFMERDAAHGLRKSHLTARQAGEVARAAKAGCVIPMHFSSRYRPGDWPLLRAEVAEAFGGKVL</sequence>
<dbReference type="InterPro" id="IPR001279">
    <property type="entry name" value="Metallo-B-lactamas"/>
</dbReference>
<organism evidence="2">
    <name type="scientific">Candidatus Nitrotoga fabula</name>
    <dbReference type="NCBI Taxonomy" id="2182327"/>
    <lineage>
        <taxon>Bacteria</taxon>
        <taxon>Pseudomonadati</taxon>
        <taxon>Pseudomonadota</taxon>
        <taxon>Betaproteobacteria</taxon>
        <taxon>Nitrosomonadales</taxon>
        <taxon>Gallionellaceae</taxon>
        <taxon>Candidatus Nitrotoga</taxon>
    </lineage>
</organism>
<dbReference type="GO" id="GO:0042781">
    <property type="term" value="F:3'-tRNA processing endoribonuclease activity"/>
    <property type="evidence" value="ECO:0007669"/>
    <property type="project" value="TreeGrafter"/>
</dbReference>
<protein>
    <submittedName>
        <fullName evidence="2">Ribonuclease Z</fullName>
    </submittedName>
</protein>
<proteinExistence type="predicted"/>